<comment type="caution">
    <text evidence="3">The sequence shown here is derived from an EMBL/GenBank/DDBJ whole genome shotgun (WGS) entry which is preliminary data.</text>
</comment>
<dbReference type="InterPro" id="IPR043136">
    <property type="entry name" value="B30.2/SPRY_sf"/>
</dbReference>
<dbReference type="InterPro" id="IPR013320">
    <property type="entry name" value="ConA-like_dom_sf"/>
</dbReference>
<dbReference type="InterPro" id="IPR003877">
    <property type="entry name" value="SPRY_dom"/>
</dbReference>
<evidence type="ECO:0000313" key="4">
    <source>
        <dbReference type="Proteomes" id="UP000664859"/>
    </source>
</evidence>
<feature type="domain" description="B30.2/SPRY" evidence="2">
    <location>
        <begin position="17"/>
        <end position="222"/>
    </location>
</feature>
<protein>
    <recommendedName>
        <fullName evidence="5">F-box domain-containing protein</fullName>
    </recommendedName>
</protein>
<sequence>MAELPQEVLRSILAMLSLRDAGSLLLASKSTQTLLDDYCMPHRPSMRIRVSSGLLKTDRGKLSRASRPGSGVITGRDRVDGLSCYWEVELQHFTGLRLEIGVCSAAAVPDGGLGGSSGDSGCVDRAHTWTFDCAGRARHGAVTKAYGASLPAGAVVGVLFNARAATLTFFCDGVCMGVAHHQVRAAAAASARGRGGGGLYPIVIIPSVTGERVAVRAPRSRGALPGHIPSLLATRHAWRPPTPPIPGSPRCLIVETFSAAVNYRVPLPGCTVGGSGCGGGCSGCGGATVRDLKQLLAQDEHLKAFAIEPSCLQLSSGGALLCDDSKTLDEVGIRFGENGAQLQDVFLYV</sequence>
<evidence type="ECO:0000259" key="1">
    <source>
        <dbReference type="PROSITE" id="PS50181"/>
    </source>
</evidence>
<evidence type="ECO:0000313" key="3">
    <source>
        <dbReference type="EMBL" id="KAG5174950.1"/>
    </source>
</evidence>
<dbReference type="CDD" id="cd17039">
    <property type="entry name" value="Ubl_ubiquitin_like"/>
    <property type="match status" value="1"/>
</dbReference>
<reference evidence="3" key="1">
    <citation type="submission" date="2021-02" db="EMBL/GenBank/DDBJ databases">
        <title>First Annotated Genome of the Yellow-green Alga Tribonema minus.</title>
        <authorList>
            <person name="Mahan K.M."/>
        </authorList>
    </citation>
    <scope>NUCLEOTIDE SEQUENCE</scope>
    <source>
        <strain evidence="3">UTEX B ZZ1240</strain>
    </source>
</reference>
<dbReference type="SUPFAM" id="SSF49899">
    <property type="entry name" value="Concanavalin A-like lectins/glucanases"/>
    <property type="match status" value="1"/>
</dbReference>
<proteinExistence type="predicted"/>
<accession>A0A835YJW0</accession>
<dbReference type="EMBL" id="JAFCMP010000557">
    <property type="protein sequence ID" value="KAG5174950.1"/>
    <property type="molecule type" value="Genomic_DNA"/>
</dbReference>
<evidence type="ECO:0008006" key="5">
    <source>
        <dbReference type="Google" id="ProtNLM"/>
    </source>
</evidence>
<name>A0A835YJW0_9STRA</name>
<dbReference type="PROSITE" id="PS50181">
    <property type="entry name" value="FBOX"/>
    <property type="match status" value="1"/>
</dbReference>
<keyword evidence="4" id="KW-1185">Reference proteome</keyword>
<feature type="domain" description="F-box" evidence="1">
    <location>
        <begin position="1"/>
        <end position="37"/>
    </location>
</feature>
<dbReference type="InterPro" id="IPR001810">
    <property type="entry name" value="F-box_dom"/>
</dbReference>
<gene>
    <name evidence="3" type="ORF">JKP88DRAFT_203998</name>
</gene>
<dbReference type="Proteomes" id="UP000664859">
    <property type="component" value="Unassembled WGS sequence"/>
</dbReference>
<dbReference type="Gene3D" id="2.60.120.920">
    <property type="match status" value="1"/>
</dbReference>
<dbReference type="OrthoDB" id="5951542at2759"/>
<organism evidence="3 4">
    <name type="scientific">Tribonema minus</name>
    <dbReference type="NCBI Taxonomy" id="303371"/>
    <lineage>
        <taxon>Eukaryota</taxon>
        <taxon>Sar</taxon>
        <taxon>Stramenopiles</taxon>
        <taxon>Ochrophyta</taxon>
        <taxon>PX clade</taxon>
        <taxon>Xanthophyceae</taxon>
        <taxon>Tribonematales</taxon>
        <taxon>Tribonemataceae</taxon>
        <taxon>Tribonema</taxon>
    </lineage>
</organism>
<dbReference type="CDD" id="cd11709">
    <property type="entry name" value="SPRY"/>
    <property type="match status" value="1"/>
</dbReference>
<evidence type="ECO:0000259" key="2">
    <source>
        <dbReference type="PROSITE" id="PS50188"/>
    </source>
</evidence>
<dbReference type="AlphaFoldDB" id="A0A835YJW0"/>
<dbReference type="PROSITE" id="PS50188">
    <property type="entry name" value="B302_SPRY"/>
    <property type="match status" value="1"/>
</dbReference>
<dbReference type="InterPro" id="IPR001870">
    <property type="entry name" value="B30.2/SPRY"/>
</dbReference>
<dbReference type="Pfam" id="PF00622">
    <property type="entry name" value="SPRY"/>
    <property type="match status" value="1"/>
</dbReference>